<gene>
    <name evidence="1" type="ORF">LCGC14_2425500</name>
</gene>
<protein>
    <submittedName>
        <fullName evidence="1">Uncharacterized protein</fullName>
    </submittedName>
</protein>
<proteinExistence type="predicted"/>
<evidence type="ECO:0000313" key="1">
    <source>
        <dbReference type="EMBL" id="KKL23428.1"/>
    </source>
</evidence>
<name>A0A0F9EHK2_9ZZZZ</name>
<comment type="caution">
    <text evidence="1">The sequence shown here is derived from an EMBL/GenBank/DDBJ whole genome shotgun (WGS) entry which is preliminary data.</text>
</comment>
<accession>A0A0F9EHK2</accession>
<organism evidence="1">
    <name type="scientific">marine sediment metagenome</name>
    <dbReference type="NCBI Taxonomy" id="412755"/>
    <lineage>
        <taxon>unclassified sequences</taxon>
        <taxon>metagenomes</taxon>
        <taxon>ecological metagenomes</taxon>
    </lineage>
</organism>
<feature type="non-terminal residue" evidence="1">
    <location>
        <position position="1"/>
    </location>
</feature>
<sequence>DLDRLRLGALRDAGGGILCWTIRSPEQEAAARRVADNITFERYRPGTPARGT</sequence>
<dbReference type="EMBL" id="LAZR01036980">
    <property type="protein sequence ID" value="KKL23428.1"/>
    <property type="molecule type" value="Genomic_DNA"/>
</dbReference>
<dbReference type="AlphaFoldDB" id="A0A0F9EHK2"/>
<reference evidence="1" key="1">
    <citation type="journal article" date="2015" name="Nature">
        <title>Complex archaea that bridge the gap between prokaryotes and eukaryotes.</title>
        <authorList>
            <person name="Spang A."/>
            <person name="Saw J.H."/>
            <person name="Jorgensen S.L."/>
            <person name="Zaremba-Niedzwiedzka K."/>
            <person name="Martijn J."/>
            <person name="Lind A.E."/>
            <person name="van Eijk R."/>
            <person name="Schleper C."/>
            <person name="Guy L."/>
            <person name="Ettema T.J."/>
        </authorList>
    </citation>
    <scope>NUCLEOTIDE SEQUENCE</scope>
</reference>